<name>N6YNC5_THASP</name>
<comment type="caution">
    <text evidence="2">The sequence shown here is derived from an EMBL/GenBank/DDBJ whole genome shotgun (WGS) entry which is preliminary data.</text>
</comment>
<feature type="non-terminal residue" evidence="2">
    <location>
        <position position="121"/>
    </location>
</feature>
<dbReference type="Pfam" id="PF05209">
    <property type="entry name" value="MinC_N"/>
    <property type="match status" value="1"/>
</dbReference>
<gene>
    <name evidence="2" type="ORF">C665_14958</name>
</gene>
<dbReference type="Gene3D" id="3.30.70.260">
    <property type="match status" value="1"/>
</dbReference>
<sequence length="121" mass="12944">MSASAPARSIEFHNTTLGATIAVLQAAEPSTLADSLHKMLGGMPDFFSGELLILDFGGVAQLPERIDWSGLQSLLRRYRLQPIGVMRLAAEHHEGARRAGLALVDPAQLAARPPAEAPARH</sequence>
<accession>N6YNC5</accession>
<dbReference type="AlphaFoldDB" id="N6YNC5"/>
<evidence type="ECO:0000313" key="3">
    <source>
        <dbReference type="Proteomes" id="UP000013042"/>
    </source>
</evidence>
<evidence type="ECO:0000313" key="2">
    <source>
        <dbReference type="EMBL" id="ENO83837.1"/>
    </source>
</evidence>
<dbReference type="EMBL" id="AMXD01000110">
    <property type="protein sequence ID" value="ENO83837.1"/>
    <property type="molecule type" value="Genomic_DNA"/>
</dbReference>
<evidence type="ECO:0000259" key="1">
    <source>
        <dbReference type="Pfam" id="PF05209"/>
    </source>
</evidence>
<organism evidence="2 3">
    <name type="scientific">Thauera aminoaromatica S2</name>
    <dbReference type="NCBI Taxonomy" id="1234381"/>
    <lineage>
        <taxon>Bacteria</taxon>
        <taxon>Pseudomonadati</taxon>
        <taxon>Pseudomonadota</taxon>
        <taxon>Betaproteobacteria</taxon>
        <taxon>Rhodocyclales</taxon>
        <taxon>Zoogloeaceae</taxon>
        <taxon>Thauera</taxon>
    </lineage>
</organism>
<reference evidence="2 3" key="1">
    <citation type="submission" date="2012-09" db="EMBL/GenBank/DDBJ databases">
        <title>Draft Genome Sequences of 6 Strains from Genus Thauera.</title>
        <authorList>
            <person name="Liu B."/>
            <person name="Shapleigh J.P."/>
            <person name="Frostegard A.H."/>
        </authorList>
    </citation>
    <scope>NUCLEOTIDE SEQUENCE [LARGE SCALE GENOMIC DNA]</scope>
    <source>
        <strain evidence="2 3">S2</strain>
    </source>
</reference>
<dbReference type="InterPro" id="IPR007874">
    <property type="entry name" value="MinC_N"/>
</dbReference>
<feature type="domain" description="Septum formation inhibitor MinC N-terminal" evidence="1">
    <location>
        <begin position="10"/>
        <end position="82"/>
    </location>
</feature>
<protein>
    <submittedName>
        <fullName evidence="2">Septum site-determining protein MinC</fullName>
    </submittedName>
</protein>
<dbReference type="Proteomes" id="UP000013042">
    <property type="component" value="Unassembled WGS sequence"/>
</dbReference>
<proteinExistence type="predicted"/>
<dbReference type="GO" id="GO:0051302">
    <property type="term" value="P:regulation of cell division"/>
    <property type="evidence" value="ECO:0007669"/>
    <property type="project" value="InterPro"/>
</dbReference>